<dbReference type="Proteomes" id="UP000887572">
    <property type="component" value="Unplaced"/>
</dbReference>
<keyword evidence="3" id="KW-0812">Transmembrane</keyword>
<dbReference type="PANTHER" id="PTHR13234">
    <property type="entry name" value="GAMMA-INTERFERON INDUCIBLE LYSOSOMAL THIOL REDUCTASE GILT"/>
    <property type="match status" value="1"/>
</dbReference>
<protein>
    <submittedName>
        <fullName evidence="5">Uncharacterized protein</fullName>
    </submittedName>
</protein>
<evidence type="ECO:0000256" key="2">
    <source>
        <dbReference type="ARBA" id="ARBA00023180"/>
    </source>
</evidence>
<reference evidence="5" key="1">
    <citation type="submission" date="2022-11" db="UniProtKB">
        <authorList>
            <consortium name="WormBaseParasite"/>
        </authorList>
    </citation>
    <scope>IDENTIFICATION</scope>
</reference>
<keyword evidence="3" id="KW-1133">Transmembrane helix</keyword>
<keyword evidence="3" id="KW-0472">Membrane</keyword>
<dbReference type="Pfam" id="PF03227">
    <property type="entry name" value="GILT"/>
    <property type="match status" value="1"/>
</dbReference>
<evidence type="ECO:0000313" key="5">
    <source>
        <dbReference type="WBParaSite" id="Gr19_v10_g16843.t1"/>
    </source>
</evidence>
<sequence length="351" mass="39832">MNEEEGGCRRVESGGGILTHSHNNIYTHTHLKTIKELRRPFRLKILLHHVPLIAMLYQTHHHSPVSYARSRRYLSRPYLYPLFFLLVLFLLIRWNSQSNHGNTGARFFDDDDTSIAIDGPEDSDDGEEVQIVKSTEEGEKRVIQKPPFLEEGEFGRKTTLQKKGNIVHLTVYMEAQCPDTTGFIRRQLLPAWSRLGATNRVNVSIVPFGKARCAQTEAEEGEDYRCECQHGQNECELNQLMNCAIEFLPDADSYVPLIGCVQGKDSVSVAFKSCLAGHSSSDRLWECAMGRRGRHLHARAGNRTAAIGNAFNFVPWVVLDGKRDNDAFYALEENLCKRLNEPKPIQCIKFS</sequence>
<feature type="transmembrane region" description="Helical" evidence="3">
    <location>
        <begin position="78"/>
        <end position="96"/>
    </location>
</feature>
<proteinExistence type="inferred from homology"/>
<dbReference type="InterPro" id="IPR004911">
    <property type="entry name" value="Interferon-induced_GILT"/>
</dbReference>
<dbReference type="WBParaSite" id="Gr19_v10_g16843.t1">
    <property type="protein sequence ID" value="Gr19_v10_g16843.t1"/>
    <property type="gene ID" value="Gr19_v10_g16843"/>
</dbReference>
<dbReference type="PANTHER" id="PTHR13234:SF70">
    <property type="entry name" value="GILT-LIKE PROTEIN C02D5.2"/>
    <property type="match status" value="1"/>
</dbReference>
<evidence type="ECO:0000256" key="1">
    <source>
        <dbReference type="ARBA" id="ARBA00005679"/>
    </source>
</evidence>
<organism evidence="4 5">
    <name type="scientific">Globodera rostochiensis</name>
    <name type="common">Golden nematode worm</name>
    <name type="synonym">Heterodera rostochiensis</name>
    <dbReference type="NCBI Taxonomy" id="31243"/>
    <lineage>
        <taxon>Eukaryota</taxon>
        <taxon>Metazoa</taxon>
        <taxon>Ecdysozoa</taxon>
        <taxon>Nematoda</taxon>
        <taxon>Chromadorea</taxon>
        <taxon>Rhabditida</taxon>
        <taxon>Tylenchina</taxon>
        <taxon>Tylenchomorpha</taxon>
        <taxon>Tylenchoidea</taxon>
        <taxon>Heteroderidae</taxon>
        <taxon>Heteroderinae</taxon>
        <taxon>Globodera</taxon>
    </lineage>
</organism>
<comment type="similarity">
    <text evidence="1">Belongs to the GILT family.</text>
</comment>
<dbReference type="GO" id="GO:0016671">
    <property type="term" value="F:oxidoreductase activity, acting on a sulfur group of donors, disulfide as acceptor"/>
    <property type="evidence" value="ECO:0007669"/>
    <property type="project" value="InterPro"/>
</dbReference>
<dbReference type="AlphaFoldDB" id="A0A914HFB6"/>
<evidence type="ECO:0000256" key="3">
    <source>
        <dbReference type="SAM" id="Phobius"/>
    </source>
</evidence>
<keyword evidence="4" id="KW-1185">Reference proteome</keyword>
<keyword evidence="2" id="KW-0325">Glycoprotein</keyword>
<name>A0A914HFB6_GLORO</name>
<evidence type="ECO:0000313" key="4">
    <source>
        <dbReference type="Proteomes" id="UP000887572"/>
    </source>
</evidence>
<accession>A0A914HFB6</accession>